<dbReference type="GO" id="GO:0003964">
    <property type="term" value="F:RNA-directed DNA polymerase activity"/>
    <property type="evidence" value="ECO:0007669"/>
    <property type="project" value="UniProtKB-KW"/>
</dbReference>
<dbReference type="OrthoDB" id="425619at2759"/>
<dbReference type="CDD" id="cd09274">
    <property type="entry name" value="RNase_HI_RT_Ty3"/>
    <property type="match status" value="1"/>
</dbReference>
<gene>
    <name evidence="9" type="ORF">GNI_053130</name>
</gene>
<evidence type="ECO:0000256" key="2">
    <source>
        <dbReference type="ARBA" id="ARBA00022695"/>
    </source>
</evidence>
<dbReference type="InterPro" id="IPR043128">
    <property type="entry name" value="Rev_trsase/Diguanyl_cyclase"/>
</dbReference>
<feature type="domain" description="Reverse transcriptase" evidence="8">
    <location>
        <begin position="1"/>
        <end position="60"/>
    </location>
</feature>
<keyword evidence="3" id="KW-0540">Nuclease</keyword>
<evidence type="ECO:0000256" key="4">
    <source>
        <dbReference type="ARBA" id="ARBA00022759"/>
    </source>
</evidence>
<protein>
    <submittedName>
        <fullName evidence="9">Pol polyprotein</fullName>
    </submittedName>
</protein>
<dbReference type="OMA" id="RWRARIC"/>
<dbReference type="AlphaFoldDB" id="A0A023B950"/>
<evidence type="ECO:0000313" key="9">
    <source>
        <dbReference type="EMBL" id="EZG71311.1"/>
    </source>
</evidence>
<reference evidence="9" key="1">
    <citation type="submission" date="2013-12" db="EMBL/GenBank/DDBJ databases">
        <authorList>
            <person name="Omoto C.K."/>
            <person name="Sibley D."/>
            <person name="Venepally P."/>
            <person name="Hadjithomas M."/>
            <person name="Karamycheva S."/>
            <person name="Brunk B."/>
            <person name="Roos D."/>
            <person name="Caler E."/>
            <person name="Lorenzi H."/>
        </authorList>
    </citation>
    <scope>NUCLEOTIDE SEQUENCE</scope>
</reference>
<dbReference type="PROSITE" id="PS50878">
    <property type="entry name" value="RT_POL"/>
    <property type="match status" value="1"/>
</dbReference>
<feature type="non-terminal residue" evidence="9">
    <location>
        <position position="316"/>
    </location>
</feature>
<accession>A0A023B950</accession>
<dbReference type="GO" id="GO:0016787">
    <property type="term" value="F:hydrolase activity"/>
    <property type="evidence" value="ECO:0007669"/>
    <property type="project" value="UniProtKB-KW"/>
</dbReference>
<evidence type="ECO:0000256" key="1">
    <source>
        <dbReference type="ARBA" id="ARBA00022679"/>
    </source>
</evidence>
<dbReference type="PANTHER" id="PTHR37984">
    <property type="entry name" value="PROTEIN CBG26694"/>
    <property type="match status" value="1"/>
</dbReference>
<keyword evidence="5" id="KW-0378">Hydrolase</keyword>
<dbReference type="Gene3D" id="3.10.20.370">
    <property type="match status" value="1"/>
</dbReference>
<dbReference type="RefSeq" id="XP_011129833.1">
    <property type="nucleotide sequence ID" value="XM_011131531.1"/>
</dbReference>
<dbReference type="GO" id="GO:0004519">
    <property type="term" value="F:endonuclease activity"/>
    <property type="evidence" value="ECO:0007669"/>
    <property type="project" value="UniProtKB-KW"/>
</dbReference>
<keyword evidence="6" id="KW-0695">RNA-directed DNA polymerase</keyword>
<dbReference type="InterPro" id="IPR041373">
    <property type="entry name" value="RT_RNaseH"/>
</dbReference>
<comment type="caution">
    <text evidence="9">The sequence shown here is derived from an EMBL/GenBank/DDBJ whole genome shotgun (WGS) entry which is preliminary data.</text>
</comment>
<dbReference type="PANTHER" id="PTHR37984:SF5">
    <property type="entry name" value="PROTEIN NYNRIN-LIKE"/>
    <property type="match status" value="1"/>
</dbReference>
<name>A0A023B950_GRENI</name>
<keyword evidence="4" id="KW-0255">Endonuclease</keyword>
<dbReference type="Pfam" id="PF00078">
    <property type="entry name" value="RVT_1"/>
    <property type="match status" value="1"/>
</dbReference>
<evidence type="ECO:0000256" key="7">
    <source>
        <dbReference type="SAM" id="MobiDB-lite"/>
    </source>
</evidence>
<evidence type="ECO:0000256" key="5">
    <source>
        <dbReference type="ARBA" id="ARBA00022801"/>
    </source>
</evidence>
<keyword evidence="1" id="KW-0808">Transferase</keyword>
<dbReference type="SUPFAM" id="SSF56672">
    <property type="entry name" value="DNA/RNA polymerases"/>
    <property type="match status" value="1"/>
</dbReference>
<keyword evidence="10" id="KW-1185">Reference proteome</keyword>
<evidence type="ECO:0000259" key="8">
    <source>
        <dbReference type="PROSITE" id="PS50878"/>
    </source>
</evidence>
<feature type="region of interest" description="Disordered" evidence="7">
    <location>
        <begin position="292"/>
        <end position="316"/>
    </location>
</feature>
<dbReference type="InterPro" id="IPR043502">
    <property type="entry name" value="DNA/RNA_pol_sf"/>
</dbReference>
<organism evidence="9 10">
    <name type="scientific">Gregarina niphandrodes</name>
    <name type="common">Septate eugregarine</name>
    <dbReference type="NCBI Taxonomy" id="110365"/>
    <lineage>
        <taxon>Eukaryota</taxon>
        <taxon>Sar</taxon>
        <taxon>Alveolata</taxon>
        <taxon>Apicomplexa</taxon>
        <taxon>Conoidasida</taxon>
        <taxon>Gregarinasina</taxon>
        <taxon>Eugregarinorida</taxon>
        <taxon>Gregarinidae</taxon>
        <taxon>Gregarina</taxon>
    </lineage>
</organism>
<dbReference type="Gene3D" id="3.30.70.270">
    <property type="match status" value="2"/>
</dbReference>
<dbReference type="InterPro" id="IPR050951">
    <property type="entry name" value="Retrovirus_Pol_polyprotein"/>
</dbReference>
<sequence length="316" mass="35406">MDAEVVRVYVDDIIIGTKTRDAHLGLVLRVLERLREVGLRISREKCEFLKTELSFLGVIVTHNTLTPDPKRVSALSNAPIPKDQTELKRFVGAVQYISRHIPNLGEFLSPISPWLKKGSFKVTPDFERHFRSLKLALADTVSLTMPDPQEGFLLFTDASNVAAGAALWQPLESPKLIACLSHTFSTTERNWSTTERECYAIVWALEKLHNIIKGSEVVVFTDHKALEHLDSTNNAKLSRWRARICEFTVTFHYTAGSSNIVADWLSRLDSDHDQTIDTIAVPAFIAIPPPVSAEDLRSEPPAPEDIPFLTETPNGR</sequence>
<keyword evidence="2" id="KW-0548">Nucleotidyltransferase</keyword>
<dbReference type="VEuPathDB" id="CryptoDB:GNI_053130"/>
<dbReference type="GeneID" id="22911955"/>
<dbReference type="Pfam" id="PF17917">
    <property type="entry name" value="RT_RNaseH"/>
    <property type="match status" value="1"/>
</dbReference>
<proteinExistence type="predicted"/>
<evidence type="ECO:0000256" key="6">
    <source>
        <dbReference type="ARBA" id="ARBA00022918"/>
    </source>
</evidence>
<dbReference type="Proteomes" id="UP000019763">
    <property type="component" value="Unassembled WGS sequence"/>
</dbReference>
<dbReference type="EMBL" id="AFNH02000406">
    <property type="protein sequence ID" value="EZG71311.1"/>
    <property type="molecule type" value="Genomic_DNA"/>
</dbReference>
<dbReference type="eggNOG" id="KOG0017">
    <property type="taxonomic scope" value="Eukaryota"/>
</dbReference>
<dbReference type="InterPro" id="IPR000477">
    <property type="entry name" value="RT_dom"/>
</dbReference>
<evidence type="ECO:0000256" key="3">
    <source>
        <dbReference type="ARBA" id="ARBA00022722"/>
    </source>
</evidence>
<evidence type="ECO:0000313" key="10">
    <source>
        <dbReference type="Proteomes" id="UP000019763"/>
    </source>
</evidence>